<dbReference type="eggNOG" id="COG0513">
    <property type="taxonomic scope" value="Bacteria"/>
</dbReference>
<accession>H8XU59</accession>
<evidence type="ECO:0000259" key="4">
    <source>
        <dbReference type="PROSITE" id="PS51192"/>
    </source>
</evidence>
<name>H8XU59_FLAIG</name>
<dbReference type="OrthoDB" id="1118340at2"/>
<sequence length="202" mass="22854">MQLKKINPNLQKALIEKNFLEPTEVQESCFGPIKSGIDLVIQSEVGSGKTTLIALSVIQKLEKAVLIAPRAVVITETKEKVLALEELFKELAKYTDLRVYAVHDKSDLDYDKNMISVGVDILIGTPIRMNDMFATAGYDVNQLKIFVVDDADIIFRARLDAKIKRLADSIKTQQVLFCSQITERVESMAFQMMEEPTFYEME</sequence>
<evidence type="ECO:0000256" key="1">
    <source>
        <dbReference type="ARBA" id="ARBA00022741"/>
    </source>
</evidence>
<dbReference type="GO" id="GO:0016787">
    <property type="term" value="F:hydrolase activity"/>
    <property type="evidence" value="ECO:0007669"/>
    <property type="project" value="UniProtKB-KW"/>
</dbReference>
<dbReference type="PATRIC" id="fig|1094466.5.peg.846"/>
<evidence type="ECO:0000256" key="2">
    <source>
        <dbReference type="ARBA" id="ARBA00022801"/>
    </source>
</evidence>
<dbReference type="InterPro" id="IPR027417">
    <property type="entry name" value="P-loop_NTPase"/>
</dbReference>
<dbReference type="InterPro" id="IPR014001">
    <property type="entry name" value="Helicase_ATP-bd"/>
</dbReference>
<dbReference type="Pfam" id="PF00270">
    <property type="entry name" value="DEAD"/>
    <property type="match status" value="1"/>
</dbReference>
<evidence type="ECO:0000313" key="6">
    <source>
        <dbReference type="Proteomes" id="UP000007599"/>
    </source>
</evidence>
<gene>
    <name evidence="5" type="ordered locus">KQS_04310</name>
</gene>
<keyword evidence="3" id="KW-0067">ATP-binding</keyword>
<dbReference type="GO" id="GO:0005524">
    <property type="term" value="F:ATP binding"/>
    <property type="evidence" value="ECO:0007669"/>
    <property type="project" value="UniProtKB-KW"/>
</dbReference>
<dbReference type="PROSITE" id="PS51192">
    <property type="entry name" value="HELICASE_ATP_BIND_1"/>
    <property type="match status" value="1"/>
</dbReference>
<reference evidence="5 6" key="1">
    <citation type="journal article" date="2012" name="J. Bacteriol.">
        <title>Complete Genome Sequence of Flavobacterium indicum GPSTA100-9T, Isolated from Warm Spring Water.</title>
        <authorList>
            <person name="Barbier P."/>
            <person name="Houel A."/>
            <person name="Loux V."/>
            <person name="Poulain J."/>
            <person name="Bernardet J.F."/>
            <person name="Touchon M."/>
            <person name="Duchaud E."/>
        </authorList>
    </citation>
    <scope>NUCLEOTIDE SEQUENCE [LARGE SCALE GENOMIC DNA]</scope>
    <source>
        <strain evidence="6">DSM 17447 / CIP 109464 / GPTSA100-9</strain>
    </source>
</reference>
<dbReference type="STRING" id="1094466.KQS_04310"/>
<keyword evidence="6" id="KW-1185">Reference proteome</keyword>
<keyword evidence="1" id="KW-0547">Nucleotide-binding</keyword>
<dbReference type="Proteomes" id="UP000007599">
    <property type="component" value="Chromosome I"/>
</dbReference>
<keyword evidence="5" id="KW-0347">Helicase</keyword>
<reference evidence="6" key="2">
    <citation type="submission" date="2012-03" db="EMBL/GenBank/DDBJ databases">
        <title>Complete genome sequence of Flavobacterium indicum GPTSA100-9T, isolated from warm spring water.</title>
        <authorList>
            <person name="Barbier P."/>
            <person name="Houel A."/>
            <person name="Loux V."/>
            <person name="Poulain J."/>
            <person name="Bernardet J.-F."/>
            <person name="Touchon M."/>
            <person name="Duchaud E."/>
        </authorList>
    </citation>
    <scope>NUCLEOTIDE SEQUENCE [LARGE SCALE GENOMIC DNA]</scope>
    <source>
        <strain evidence="6">DSM 17447 / CIP 109464 / GPTSA100-9</strain>
    </source>
</reference>
<dbReference type="KEGG" id="fin:KQS_04310"/>
<dbReference type="RefSeq" id="WP_014387984.1">
    <property type="nucleotide sequence ID" value="NC_017025.1"/>
</dbReference>
<evidence type="ECO:0000256" key="3">
    <source>
        <dbReference type="ARBA" id="ARBA00022840"/>
    </source>
</evidence>
<dbReference type="HOGENOM" id="CLU_109318_0_0_10"/>
<dbReference type="Gene3D" id="3.40.50.300">
    <property type="entry name" value="P-loop containing nucleotide triphosphate hydrolases"/>
    <property type="match status" value="1"/>
</dbReference>
<dbReference type="GO" id="GO:0003676">
    <property type="term" value="F:nucleic acid binding"/>
    <property type="evidence" value="ECO:0007669"/>
    <property type="project" value="InterPro"/>
</dbReference>
<dbReference type="EMBL" id="HE774682">
    <property type="protein sequence ID" value="CCG52842.1"/>
    <property type="molecule type" value="Genomic_DNA"/>
</dbReference>
<dbReference type="PANTHER" id="PTHR24031">
    <property type="entry name" value="RNA HELICASE"/>
    <property type="match status" value="1"/>
</dbReference>
<dbReference type="AlphaFoldDB" id="H8XU59"/>
<organism evidence="5 6">
    <name type="scientific">Flavobacterium indicum (strain DSM 17447 / CIP 109464 / GPTSA100-9)</name>
    <dbReference type="NCBI Taxonomy" id="1094466"/>
    <lineage>
        <taxon>Bacteria</taxon>
        <taxon>Pseudomonadati</taxon>
        <taxon>Bacteroidota</taxon>
        <taxon>Flavobacteriia</taxon>
        <taxon>Flavobacteriales</taxon>
        <taxon>Flavobacteriaceae</taxon>
        <taxon>Flavobacterium</taxon>
    </lineage>
</organism>
<dbReference type="GO" id="GO:0004386">
    <property type="term" value="F:helicase activity"/>
    <property type="evidence" value="ECO:0007669"/>
    <property type="project" value="UniProtKB-KW"/>
</dbReference>
<feature type="domain" description="Helicase ATP-binding" evidence="4">
    <location>
        <begin position="30"/>
        <end position="199"/>
    </location>
</feature>
<dbReference type="SMART" id="SM00487">
    <property type="entry name" value="DEXDc"/>
    <property type="match status" value="1"/>
</dbReference>
<dbReference type="InterPro" id="IPR011545">
    <property type="entry name" value="DEAD/DEAH_box_helicase_dom"/>
</dbReference>
<evidence type="ECO:0000313" key="5">
    <source>
        <dbReference type="EMBL" id="CCG52842.1"/>
    </source>
</evidence>
<proteinExistence type="predicted"/>
<protein>
    <submittedName>
        <fullName evidence="5">ATP-dependent RNA helicase, DEAD box family</fullName>
    </submittedName>
</protein>
<keyword evidence="2" id="KW-0378">Hydrolase</keyword>
<dbReference type="SUPFAM" id="SSF52540">
    <property type="entry name" value="P-loop containing nucleoside triphosphate hydrolases"/>
    <property type="match status" value="1"/>
</dbReference>